<evidence type="ECO:0000313" key="2">
    <source>
        <dbReference type="Proteomes" id="UP001459714"/>
    </source>
</evidence>
<dbReference type="EMBL" id="JBBYAK010000001">
    <property type="protein sequence ID" value="MEL3958214.1"/>
    <property type="molecule type" value="Genomic_DNA"/>
</dbReference>
<dbReference type="RefSeq" id="WP_342020431.1">
    <property type="nucleotide sequence ID" value="NZ_JBBYAK010000001.1"/>
</dbReference>
<comment type="caution">
    <text evidence="1">The sequence shown here is derived from an EMBL/GenBank/DDBJ whole genome shotgun (WGS) entry which is preliminary data.</text>
</comment>
<protein>
    <recommendedName>
        <fullName evidence="3">DUF2524 domain-containing protein</fullName>
    </recommendedName>
</protein>
<reference evidence="1 2" key="1">
    <citation type="submission" date="2024-03" db="EMBL/GenBank/DDBJ databases">
        <title>Bacilli Hybrid Assemblies.</title>
        <authorList>
            <person name="Kovac J."/>
        </authorList>
    </citation>
    <scope>NUCLEOTIDE SEQUENCE [LARGE SCALE GENOMIC DNA]</scope>
    <source>
        <strain evidence="1 2">FSL M8-0022</strain>
    </source>
</reference>
<sequence>MQERLLQYQQNNFDNKNSALINQTYSQIDYLEERSRERLEEIEHDAQSNCSRLKRLHNLS</sequence>
<gene>
    <name evidence="1" type="ORF">NST17_13560</name>
</gene>
<proteinExistence type="predicted"/>
<evidence type="ECO:0008006" key="3">
    <source>
        <dbReference type="Google" id="ProtNLM"/>
    </source>
</evidence>
<name>A0ABU9JZE8_9BACI</name>
<accession>A0ABU9JZE8</accession>
<organism evidence="1 2">
    <name type="scientific">Caldifermentibacillus hisashii</name>
    <dbReference type="NCBI Taxonomy" id="996558"/>
    <lineage>
        <taxon>Bacteria</taxon>
        <taxon>Bacillati</taxon>
        <taxon>Bacillota</taxon>
        <taxon>Bacilli</taxon>
        <taxon>Bacillales</taxon>
        <taxon>Bacillaceae</taxon>
        <taxon>Caldifermentibacillus</taxon>
    </lineage>
</organism>
<evidence type="ECO:0000313" key="1">
    <source>
        <dbReference type="EMBL" id="MEL3958214.1"/>
    </source>
</evidence>
<dbReference type="Proteomes" id="UP001459714">
    <property type="component" value="Unassembled WGS sequence"/>
</dbReference>
<keyword evidence="2" id="KW-1185">Reference proteome</keyword>